<keyword evidence="4" id="KW-1185">Reference proteome</keyword>
<keyword evidence="1" id="KW-0472">Membrane</keyword>
<feature type="transmembrane region" description="Helical" evidence="1">
    <location>
        <begin position="50"/>
        <end position="76"/>
    </location>
</feature>
<evidence type="ECO:0000259" key="2">
    <source>
        <dbReference type="Pfam" id="PF02698"/>
    </source>
</evidence>
<name>A0ABW1TIK9_9LACO</name>
<dbReference type="Proteomes" id="UP001596283">
    <property type="component" value="Unassembled WGS sequence"/>
</dbReference>
<dbReference type="CDD" id="cd06259">
    <property type="entry name" value="YdcF-like"/>
    <property type="match status" value="1"/>
</dbReference>
<keyword evidence="1" id="KW-0812">Transmembrane</keyword>
<dbReference type="InterPro" id="IPR014729">
    <property type="entry name" value="Rossmann-like_a/b/a_fold"/>
</dbReference>
<organism evidence="3 4">
    <name type="scientific">Levilactobacillus fujinensis</name>
    <dbReference type="NCBI Taxonomy" id="2486024"/>
    <lineage>
        <taxon>Bacteria</taxon>
        <taxon>Bacillati</taxon>
        <taxon>Bacillota</taxon>
        <taxon>Bacilli</taxon>
        <taxon>Lactobacillales</taxon>
        <taxon>Lactobacillaceae</taxon>
        <taxon>Levilactobacillus</taxon>
    </lineage>
</organism>
<dbReference type="Gene3D" id="3.40.50.620">
    <property type="entry name" value="HUPs"/>
    <property type="match status" value="1"/>
</dbReference>
<feature type="transmembrane region" description="Helical" evidence="1">
    <location>
        <begin position="122"/>
        <end position="145"/>
    </location>
</feature>
<evidence type="ECO:0000256" key="1">
    <source>
        <dbReference type="SAM" id="Phobius"/>
    </source>
</evidence>
<feature type="transmembrane region" description="Helical" evidence="1">
    <location>
        <begin position="88"/>
        <end position="110"/>
    </location>
</feature>
<accession>A0ABW1TIK9</accession>
<dbReference type="PANTHER" id="PTHR30336">
    <property type="entry name" value="INNER MEMBRANE PROTEIN, PROBABLE PERMEASE"/>
    <property type="match status" value="1"/>
</dbReference>
<comment type="caution">
    <text evidence="3">The sequence shown here is derived from an EMBL/GenBank/DDBJ whole genome shotgun (WGS) entry which is preliminary data.</text>
</comment>
<proteinExistence type="predicted"/>
<gene>
    <name evidence="3" type="ORF">ACFP1C_12875</name>
</gene>
<sequence length="328" mass="36348">MLLSASFFLICLVALLTFWQPQGLFSASATCVVAGSLLLLAHWSTRPWSHFLTGALGLIILLMAFSGFFTLFLTIGAPKLVVRKRERLGGWLVAGIWVWLALCGGWFFAVTHGQFSETLWPWVTFIPLFSTYFAILYGASLIGLLRTTLFHARHADTLVVLGAGLLRGDQIGRILAARLDTALQVARRQPHPVTIIVSGGQGPDETMSEAAAMAAYLMAHNFPSDQLIQEDQSQNTRANLINSQRLWGQLPQQGRRVAIVTNSYHLFRARNLASSLHIRVSGIPAPTRWSYFPVAWAREFLAIIVMHPNLHRGVLIGLVTANLLWLLI</sequence>
<evidence type="ECO:0000313" key="3">
    <source>
        <dbReference type="EMBL" id="MFC6261828.1"/>
    </source>
</evidence>
<keyword evidence="1" id="KW-1133">Transmembrane helix</keyword>
<reference evidence="4" key="1">
    <citation type="journal article" date="2019" name="Int. J. Syst. Evol. Microbiol.">
        <title>The Global Catalogue of Microorganisms (GCM) 10K type strain sequencing project: providing services to taxonomists for standard genome sequencing and annotation.</title>
        <authorList>
            <consortium name="The Broad Institute Genomics Platform"/>
            <consortium name="The Broad Institute Genome Sequencing Center for Infectious Disease"/>
            <person name="Wu L."/>
            <person name="Ma J."/>
        </authorList>
    </citation>
    <scope>NUCLEOTIDE SEQUENCE [LARGE SCALE GENOMIC DNA]</scope>
    <source>
        <strain evidence="4">CCM 8908</strain>
    </source>
</reference>
<dbReference type="Pfam" id="PF02698">
    <property type="entry name" value="DUF218"/>
    <property type="match status" value="1"/>
</dbReference>
<protein>
    <submittedName>
        <fullName evidence="3">YdcF family protein</fullName>
    </submittedName>
</protein>
<dbReference type="EMBL" id="JBHSSI010000079">
    <property type="protein sequence ID" value="MFC6261828.1"/>
    <property type="molecule type" value="Genomic_DNA"/>
</dbReference>
<evidence type="ECO:0000313" key="4">
    <source>
        <dbReference type="Proteomes" id="UP001596283"/>
    </source>
</evidence>
<dbReference type="PANTHER" id="PTHR30336:SF4">
    <property type="entry name" value="ENVELOPE BIOGENESIS FACTOR ELYC"/>
    <property type="match status" value="1"/>
</dbReference>
<feature type="domain" description="DUF218" evidence="2">
    <location>
        <begin position="156"/>
        <end position="293"/>
    </location>
</feature>
<dbReference type="InterPro" id="IPR003848">
    <property type="entry name" value="DUF218"/>
</dbReference>
<dbReference type="RefSeq" id="WP_125688613.1">
    <property type="nucleotide sequence ID" value="NZ_JBHSSI010000079.1"/>
</dbReference>
<dbReference type="InterPro" id="IPR051599">
    <property type="entry name" value="Cell_Envelope_Assoc"/>
</dbReference>